<feature type="domain" description="GGDEF" evidence="7">
    <location>
        <begin position="299"/>
        <end position="432"/>
    </location>
</feature>
<feature type="transmembrane region" description="Helical" evidence="5">
    <location>
        <begin position="240"/>
        <end position="260"/>
    </location>
</feature>
<dbReference type="Proteomes" id="UP000462621">
    <property type="component" value="Unassembled WGS sequence"/>
</dbReference>
<dbReference type="SMART" id="SM01079">
    <property type="entry name" value="CHASE"/>
    <property type="match status" value="1"/>
</dbReference>
<feature type="domain" description="CHASE" evidence="6">
    <location>
        <begin position="86"/>
        <end position="176"/>
    </location>
</feature>
<evidence type="ECO:0000259" key="7">
    <source>
        <dbReference type="PROSITE" id="PS50887"/>
    </source>
</evidence>
<dbReference type="InterPro" id="IPR006189">
    <property type="entry name" value="CHASE_dom"/>
</dbReference>
<keyword evidence="3 5" id="KW-1133">Transmembrane helix</keyword>
<sequence>MVVNLMTDRFVDEQIQQAKSSIQHDLALVRYSIEANIYRDAYLADSFSTLVALNPEFAKKNWNSLAEQFLSKSSFVRNIGLAPNDVISYMYPIKGNEKAIGLDFRTVPEQYKTVQLAKESKKVFIAGPLDLVQGGRGIIARYPIFTDLPHMNDYWGTLSVVINYEALINASKLHTLKGAQIALVANDNNNTNGRLIEGEQSVLTEPDLDYPIYLPNKSWRLYAKYGDFDEVKSVSTFKSLFISFGVISFSIGYILLLFILNNYLKVQKLSLHDELTHLPNRRYLLNTMNQVMSKSGSAVQFSVLNIDLNSFKKINDSFGHDAGDQVLKHVAAALTHCLRASDFISRIGGDEFVVILFRTNKNSDIEKIIEKIHLYLQSNPLPWKEEYIQITVSIGYYSFIGEADPFLIDTILSSADKSMYEQKARFKHQSSE</sequence>
<dbReference type="CDD" id="cd01949">
    <property type="entry name" value="GGDEF"/>
    <property type="match status" value="1"/>
</dbReference>
<dbReference type="EMBL" id="WEKT01000037">
    <property type="protein sequence ID" value="MZI94813.1"/>
    <property type="molecule type" value="Genomic_DNA"/>
</dbReference>
<dbReference type="Gene3D" id="3.30.450.350">
    <property type="entry name" value="CHASE domain"/>
    <property type="match status" value="1"/>
</dbReference>
<evidence type="ECO:0000256" key="2">
    <source>
        <dbReference type="ARBA" id="ARBA00022692"/>
    </source>
</evidence>
<evidence type="ECO:0000256" key="4">
    <source>
        <dbReference type="ARBA" id="ARBA00023136"/>
    </source>
</evidence>
<dbReference type="NCBIfam" id="TIGR00254">
    <property type="entry name" value="GGDEF"/>
    <property type="match status" value="1"/>
</dbReference>
<comment type="caution">
    <text evidence="8">The sequence shown here is derived from an EMBL/GenBank/DDBJ whole genome shotgun (WGS) entry which is preliminary data.</text>
</comment>
<comment type="subcellular location">
    <subcellularLocation>
        <location evidence="1">Membrane</location>
    </subcellularLocation>
</comment>
<dbReference type="Pfam" id="PF00990">
    <property type="entry name" value="GGDEF"/>
    <property type="match status" value="1"/>
</dbReference>
<dbReference type="PROSITE" id="PS50887">
    <property type="entry name" value="GGDEF"/>
    <property type="match status" value="1"/>
</dbReference>
<accession>A0A7X4LMP2</accession>
<dbReference type="GO" id="GO:0003824">
    <property type="term" value="F:catalytic activity"/>
    <property type="evidence" value="ECO:0007669"/>
    <property type="project" value="UniProtKB-ARBA"/>
</dbReference>
<dbReference type="Gene3D" id="3.30.70.270">
    <property type="match status" value="1"/>
</dbReference>
<dbReference type="PROSITE" id="PS50839">
    <property type="entry name" value="CHASE"/>
    <property type="match status" value="1"/>
</dbReference>
<protein>
    <submittedName>
        <fullName evidence="8">Diguanylate cyclase</fullName>
    </submittedName>
</protein>
<organism evidence="8 9">
    <name type="scientific">Vibrio eleionomae</name>
    <dbReference type="NCBI Taxonomy" id="2653505"/>
    <lineage>
        <taxon>Bacteria</taxon>
        <taxon>Pseudomonadati</taxon>
        <taxon>Pseudomonadota</taxon>
        <taxon>Gammaproteobacteria</taxon>
        <taxon>Vibrionales</taxon>
        <taxon>Vibrionaceae</taxon>
        <taxon>Vibrio</taxon>
    </lineage>
</organism>
<proteinExistence type="predicted"/>
<dbReference type="InterPro" id="IPR052163">
    <property type="entry name" value="DGC-Regulatory_Protein"/>
</dbReference>
<dbReference type="Pfam" id="PF03924">
    <property type="entry name" value="CHASE"/>
    <property type="match status" value="1"/>
</dbReference>
<dbReference type="PANTHER" id="PTHR46663:SF2">
    <property type="entry name" value="GGDEF DOMAIN-CONTAINING PROTEIN"/>
    <property type="match status" value="1"/>
</dbReference>
<keyword evidence="4 5" id="KW-0472">Membrane</keyword>
<reference evidence="8 9" key="1">
    <citation type="submission" date="2019-10" db="EMBL/GenBank/DDBJ databases">
        <title>Vibrio sp. nov. isolated from a shrimp pond.</title>
        <authorList>
            <person name="Gomez-Gil B."/>
            <person name="Enciso-Ibarra J."/>
            <person name="Enciso-Ibarra K."/>
            <person name="Bolan-Mejia C."/>
        </authorList>
    </citation>
    <scope>NUCLEOTIDE SEQUENCE [LARGE SCALE GENOMIC DNA]</scope>
    <source>
        <strain evidence="8 9">CAIM 722</strain>
    </source>
</reference>
<dbReference type="InterPro" id="IPR043128">
    <property type="entry name" value="Rev_trsase/Diguanyl_cyclase"/>
</dbReference>
<dbReference type="InterPro" id="IPR042240">
    <property type="entry name" value="CHASE_sf"/>
</dbReference>
<evidence type="ECO:0000259" key="6">
    <source>
        <dbReference type="PROSITE" id="PS50839"/>
    </source>
</evidence>
<dbReference type="SMART" id="SM00267">
    <property type="entry name" value="GGDEF"/>
    <property type="match status" value="1"/>
</dbReference>
<dbReference type="InterPro" id="IPR000160">
    <property type="entry name" value="GGDEF_dom"/>
</dbReference>
<keyword evidence="2 5" id="KW-0812">Transmembrane</keyword>
<dbReference type="GO" id="GO:0007165">
    <property type="term" value="P:signal transduction"/>
    <property type="evidence" value="ECO:0007669"/>
    <property type="project" value="UniProtKB-ARBA"/>
</dbReference>
<evidence type="ECO:0000313" key="8">
    <source>
        <dbReference type="EMBL" id="MZI94813.1"/>
    </source>
</evidence>
<dbReference type="GO" id="GO:0016020">
    <property type="term" value="C:membrane"/>
    <property type="evidence" value="ECO:0007669"/>
    <property type="project" value="UniProtKB-SubCell"/>
</dbReference>
<dbReference type="SUPFAM" id="SSF55073">
    <property type="entry name" value="Nucleotide cyclase"/>
    <property type="match status" value="1"/>
</dbReference>
<evidence type="ECO:0000256" key="3">
    <source>
        <dbReference type="ARBA" id="ARBA00022989"/>
    </source>
</evidence>
<evidence type="ECO:0000313" key="9">
    <source>
        <dbReference type="Proteomes" id="UP000462621"/>
    </source>
</evidence>
<evidence type="ECO:0000256" key="5">
    <source>
        <dbReference type="SAM" id="Phobius"/>
    </source>
</evidence>
<keyword evidence="9" id="KW-1185">Reference proteome</keyword>
<name>A0A7X4LMP2_9VIBR</name>
<gene>
    <name evidence="8" type="ORF">F9817_16675</name>
</gene>
<dbReference type="PANTHER" id="PTHR46663">
    <property type="entry name" value="DIGUANYLATE CYCLASE DGCT-RELATED"/>
    <property type="match status" value="1"/>
</dbReference>
<dbReference type="InterPro" id="IPR029787">
    <property type="entry name" value="Nucleotide_cyclase"/>
</dbReference>
<dbReference type="AlphaFoldDB" id="A0A7X4LMP2"/>
<evidence type="ECO:0000256" key="1">
    <source>
        <dbReference type="ARBA" id="ARBA00004370"/>
    </source>
</evidence>